<dbReference type="SMART" id="SM00479">
    <property type="entry name" value="EXOIII"/>
    <property type="match status" value="1"/>
</dbReference>
<keyword evidence="9" id="KW-0239">DNA-directed DNA polymerase</keyword>
<dbReference type="EC" id="3.1.-.-" evidence="10 11"/>
<dbReference type="InterPro" id="IPR014013">
    <property type="entry name" value="Helic_SF1/SF2_ATP-bd_DinG/Rad3"/>
</dbReference>
<evidence type="ECO:0000256" key="2">
    <source>
        <dbReference type="ARBA" id="ARBA00022695"/>
    </source>
</evidence>
<evidence type="ECO:0000259" key="12">
    <source>
        <dbReference type="PROSITE" id="PS51193"/>
    </source>
</evidence>
<dbReference type="GO" id="GO:0008408">
    <property type="term" value="F:3'-5' exonuclease activity"/>
    <property type="evidence" value="ECO:0007669"/>
    <property type="project" value="UniProtKB-UniRule"/>
</dbReference>
<evidence type="ECO:0000256" key="6">
    <source>
        <dbReference type="ARBA" id="ARBA00022801"/>
    </source>
</evidence>
<feature type="binding site" evidence="10">
    <location>
        <begin position="282"/>
        <end position="289"/>
    </location>
    <ligand>
        <name>ATP</name>
        <dbReference type="ChEBI" id="CHEBI:30616"/>
    </ligand>
</feature>
<dbReference type="SUPFAM" id="SSF53098">
    <property type="entry name" value="Ribonuclease H-like"/>
    <property type="match status" value="1"/>
</dbReference>
<dbReference type="InterPro" id="IPR027417">
    <property type="entry name" value="P-loop_NTPase"/>
</dbReference>
<keyword evidence="8 10" id="KW-0067">ATP-binding</keyword>
<evidence type="ECO:0000256" key="8">
    <source>
        <dbReference type="ARBA" id="ARBA00022840"/>
    </source>
</evidence>
<dbReference type="InterPro" id="IPR013520">
    <property type="entry name" value="Ribonucl_H"/>
</dbReference>
<evidence type="ECO:0000313" key="13">
    <source>
        <dbReference type="EMBL" id="QLL77925.1"/>
    </source>
</evidence>
<dbReference type="InterPro" id="IPR006555">
    <property type="entry name" value="ATP-dep_Helicase_C"/>
</dbReference>
<dbReference type="PANTHER" id="PTHR30231:SF41">
    <property type="entry name" value="DNA POLYMERASE III SUBUNIT EPSILON"/>
    <property type="match status" value="1"/>
</dbReference>
<reference evidence="13 14" key="1">
    <citation type="submission" date="2020-01" db="EMBL/GenBank/DDBJ databases">
        <title>Complete and circular genome sequences of six lactobacillus isolates from horses.</title>
        <authorList>
            <person name="Hassan H.M."/>
        </authorList>
    </citation>
    <scope>NUCLEOTIDE SEQUENCE [LARGE SCALE GENOMIC DNA]</scope>
    <source>
        <strain evidence="13 14">1A</strain>
    </source>
</reference>
<dbReference type="NCBIfam" id="TIGR01407">
    <property type="entry name" value="dinG_rel"/>
    <property type="match status" value="1"/>
</dbReference>
<keyword evidence="2" id="KW-0548">Nucleotidyltransferase</keyword>
<keyword evidence="6 10" id="KW-0378">Hydrolase</keyword>
<gene>
    <name evidence="10 11" type="primary">dinG</name>
    <name evidence="13" type="ORF">GTO87_04465</name>
</gene>
<evidence type="ECO:0000256" key="7">
    <source>
        <dbReference type="ARBA" id="ARBA00022839"/>
    </source>
</evidence>
<protein>
    <recommendedName>
        <fullName evidence="10 11">3'-5' exonuclease DinG</fullName>
        <ecNumber evidence="10 11">3.1.-.-</ecNumber>
    </recommendedName>
</protein>
<keyword evidence="1" id="KW-0808">Transferase</keyword>
<accession>A0A7H9EL77</accession>
<dbReference type="Pfam" id="PF00929">
    <property type="entry name" value="RNase_T"/>
    <property type="match status" value="1"/>
</dbReference>
<comment type="similarity">
    <text evidence="10 11">Belongs to the helicase family. DinG subfamily. Type 2 sub-subfamily.</text>
</comment>
<keyword evidence="7 10" id="KW-0269">Exonuclease</keyword>
<dbReference type="InterPro" id="IPR036397">
    <property type="entry name" value="RNaseH_sf"/>
</dbReference>
<evidence type="ECO:0000313" key="14">
    <source>
        <dbReference type="Proteomes" id="UP000510886"/>
    </source>
</evidence>
<sequence length="931" mass="106076">MKLTDTFAVVDLESTGTSFETGDRIIQFSCVFVKNNKIINTFNTLINPEMKIPRETQNLTGITNKDVRNAPYFEDVAGTIYSLLQDTNFVAHNIQFDYRFLNSELERVGYPMLDLACIDTVQLAQVLFPTLSSYRLAELGSLLGIENKRPHRADSDAETTARIFIKLRNRLSSLPFPLLASLRPLASHLLYDTGILFINAYRNRKHRHQVLSNSFVEVGGILLRRPERQVTTIQPQVYPRKVAQKRKLFGERLHLRNEQARMMDSIDRFWHSSQQKQQLVQAPTGMGKTYGFLLPTLYAVSQGQKFVISTATMALQEQLLKTSLPVLTELTRIPVRALSLKGNSNYIDLARFAQSLNFPQNDNTCVLQMKILVWLSMTETGDFAELHLTTLQDNLFTTIEHHGLAALEQTSPFYEYDFVRRQALALKSADIVVTNHAYLLQHAMELADFGANLIIDEGQDLVTTMTRVNRQVVDFDQVKILADTALVKMESHQSYSFENLVKIGVLSAKQYTTYLRQVQVIDHAVPSLRHRLLSHFVGGEKLTEYTEKLLPASDLNDFIKSHSALVGQINRALPHLKAFGQWLENKRQQAQASGQIGREGNELLRSVCSLLDEINEELAPWSRLCRGALQATPTKNQTWLTLAAHPTAHLRLTTGYLSGQDYLQQQVYQQFQRVLFMGADLVLPEIDDYMYRQLDLDRDALVETYQGPFDYQKQTITMVAMDAPLVTEVPREEYIAYLADAIEQICQTPVQTLVLFNALDDIKEVYERLSERGFTQRRTVLAQGINGGAEKLRKRFILGKDNANVLLGTGTFWEGIDLPHDQLQLLIVARLPFQSPDTELNQIRREDAQYNGLDPFSEVLLPEAILRLKQGWGRLIRTPHDQGAFVILDNRIYKKSYGYTMRAAFPNEVQFKRYPTSQIGNMVAKFLAEDN</sequence>
<dbReference type="Proteomes" id="UP000510886">
    <property type="component" value="Chromosome"/>
</dbReference>
<dbReference type="HAMAP" id="MF_02206">
    <property type="entry name" value="DinG_exonucl"/>
    <property type="match status" value="1"/>
</dbReference>
<dbReference type="GO" id="GO:0005829">
    <property type="term" value="C:cytosol"/>
    <property type="evidence" value="ECO:0007669"/>
    <property type="project" value="TreeGrafter"/>
</dbReference>
<dbReference type="SUPFAM" id="SSF52540">
    <property type="entry name" value="P-loop containing nucleoside triphosphate hydrolases"/>
    <property type="match status" value="1"/>
</dbReference>
<dbReference type="Gene3D" id="3.30.420.10">
    <property type="entry name" value="Ribonuclease H-like superfamily/Ribonuclease H"/>
    <property type="match status" value="1"/>
</dbReference>
<dbReference type="KEGG" id="lsw:GTO87_04465"/>
<dbReference type="CDD" id="cd06127">
    <property type="entry name" value="DEDDh"/>
    <property type="match status" value="1"/>
</dbReference>
<dbReference type="InterPro" id="IPR011545">
    <property type="entry name" value="DEAD/DEAH_box_helicase_dom"/>
</dbReference>
<keyword evidence="13" id="KW-0347">Helicase</keyword>
<dbReference type="FunFam" id="3.30.420.10:FF:000045">
    <property type="entry name" value="3'-5' exonuclease DinG"/>
    <property type="match status" value="1"/>
</dbReference>
<dbReference type="SMART" id="SM00491">
    <property type="entry name" value="HELICc2"/>
    <property type="match status" value="1"/>
</dbReference>
<evidence type="ECO:0000256" key="11">
    <source>
        <dbReference type="RuleBase" id="RU364106"/>
    </source>
</evidence>
<keyword evidence="3" id="KW-0235">DNA replication</keyword>
<comment type="caution">
    <text evidence="10">Lacks conserved residue(s) required for the propagation of feature annotation.</text>
</comment>
<dbReference type="GO" id="GO:0016818">
    <property type="term" value="F:hydrolase activity, acting on acid anhydrides, in phosphorus-containing anhydrides"/>
    <property type="evidence" value="ECO:0007669"/>
    <property type="project" value="InterPro"/>
</dbReference>
<dbReference type="GO" id="GO:0004386">
    <property type="term" value="F:helicase activity"/>
    <property type="evidence" value="ECO:0007669"/>
    <property type="project" value="UniProtKB-KW"/>
</dbReference>
<evidence type="ECO:0000256" key="10">
    <source>
        <dbReference type="HAMAP-Rule" id="MF_02206"/>
    </source>
</evidence>
<dbReference type="GO" id="GO:0003887">
    <property type="term" value="F:DNA-directed DNA polymerase activity"/>
    <property type="evidence" value="ECO:0007669"/>
    <property type="project" value="UniProtKB-KW"/>
</dbReference>
<evidence type="ECO:0000256" key="1">
    <source>
        <dbReference type="ARBA" id="ARBA00022679"/>
    </source>
</evidence>
<dbReference type="EMBL" id="CP047418">
    <property type="protein sequence ID" value="QLL77925.1"/>
    <property type="molecule type" value="Genomic_DNA"/>
</dbReference>
<dbReference type="InterPro" id="IPR006310">
    <property type="entry name" value="DinG"/>
</dbReference>
<dbReference type="Pfam" id="PF13307">
    <property type="entry name" value="Helicase_C_2"/>
    <property type="match status" value="1"/>
</dbReference>
<dbReference type="InterPro" id="IPR012337">
    <property type="entry name" value="RNaseH-like_sf"/>
</dbReference>
<name>A0A7H9EL77_9LACO</name>
<dbReference type="GO" id="GO:0005524">
    <property type="term" value="F:ATP binding"/>
    <property type="evidence" value="ECO:0007669"/>
    <property type="project" value="UniProtKB-UniRule"/>
</dbReference>
<proteinExistence type="inferred from homology"/>
<organism evidence="13 14">
    <name type="scientific">Ligilactobacillus saerimneri</name>
    <dbReference type="NCBI Taxonomy" id="228229"/>
    <lineage>
        <taxon>Bacteria</taxon>
        <taxon>Bacillati</taxon>
        <taxon>Bacillota</taxon>
        <taxon>Bacilli</taxon>
        <taxon>Lactobacillales</taxon>
        <taxon>Lactobacillaceae</taxon>
        <taxon>Ligilactobacillus</taxon>
    </lineage>
</organism>
<evidence type="ECO:0000256" key="5">
    <source>
        <dbReference type="ARBA" id="ARBA00022741"/>
    </source>
</evidence>
<dbReference type="PROSITE" id="PS51193">
    <property type="entry name" value="HELICASE_ATP_BIND_2"/>
    <property type="match status" value="1"/>
</dbReference>
<dbReference type="Gene3D" id="3.40.50.300">
    <property type="entry name" value="P-loop containing nucleotide triphosphate hydrolases"/>
    <property type="match status" value="2"/>
</dbReference>
<dbReference type="GO" id="GO:0003677">
    <property type="term" value="F:DNA binding"/>
    <property type="evidence" value="ECO:0007669"/>
    <property type="project" value="InterPro"/>
</dbReference>
<dbReference type="NCBIfam" id="TIGR00573">
    <property type="entry name" value="dnaq"/>
    <property type="match status" value="1"/>
</dbReference>
<dbReference type="Pfam" id="PF00270">
    <property type="entry name" value="DEAD"/>
    <property type="match status" value="1"/>
</dbReference>
<evidence type="ECO:0000256" key="3">
    <source>
        <dbReference type="ARBA" id="ARBA00022705"/>
    </source>
</evidence>
<dbReference type="PANTHER" id="PTHR30231">
    <property type="entry name" value="DNA POLYMERASE III SUBUNIT EPSILON"/>
    <property type="match status" value="1"/>
</dbReference>
<keyword evidence="4 10" id="KW-0540">Nuclease</keyword>
<dbReference type="GO" id="GO:0045004">
    <property type="term" value="P:DNA replication proofreading"/>
    <property type="evidence" value="ECO:0007669"/>
    <property type="project" value="TreeGrafter"/>
</dbReference>
<dbReference type="AlphaFoldDB" id="A0A7H9EL77"/>
<feature type="domain" description="Helicase ATP-binding" evidence="12">
    <location>
        <begin position="245"/>
        <end position="553"/>
    </location>
</feature>
<dbReference type="InterPro" id="IPR006054">
    <property type="entry name" value="DnaQ"/>
</dbReference>
<keyword evidence="5 10" id="KW-0547">Nucleotide-binding</keyword>
<evidence type="ECO:0000256" key="9">
    <source>
        <dbReference type="ARBA" id="ARBA00022932"/>
    </source>
</evidence>
<dbReference type="RefSeq" id="WP_180849643.1">
    <property type="nucleotide sequence ID" value="NZ_CP047418.1"/>
</dbReference>
<comment type="function">
    <text evidence="10 11">3'-5' exonuclease.</text>
</comment>
<evidence type="ECO:0000256" key="4">
    <source>
        <dbReference type="ARBA" id="ARBA00022722"/>
    </source>
</evidence>